<proteinExistence type="predicted"/>
<evidence type="ECO:0000313" key="1">
    <source>
        <dbReference type="Proteomes" id="UP000887572"/>
    </source>
</evidence>
<dbReference type="Proteomes" id="UP000887572">
    <property type="component" value="Unplaced"/>
</dbReference>
<evidence type="ECO:0000313" key="2">
    <source>
        <dbReference type="WBParaSite" id="Gr19_v10_g15955.t1"/>
    </source>
</evidence>
<organism evidence="1 2">
    <name type="scientific">Globodera rostochiensis</name>
    <name type="common">Golden nematode worm</name>
    <name type="synonym">Heterodera rostochiensis</name>
    <dbReference type="NCBI Taxonomy" id="31243"/>
    <lineage>
        <taxon>Eukaryota</taxon>
        <taxon>Metazoa</taxon>
        <taxon>Ecdysozoa</taxon>
        <taxon>Nematoda</taxon>
        <taxon>Chromadorea</taxon>
        <taxon>Rhabditida</taxon>
        <taxon>Tylenchina</taxon>
        <taxon>Tylenchomorpha</taxon>
        <taxon>Tylenchoidea</taxon>
        <taxon>Heteroderidae</taxon>
        <taxon>Heteroderinae</taxon>
        <taxon>Globodera</taxon>
    </lineage>
</organism>
<protein>
    <submittedName>
        <fullName evidence="2">Uncharacterized protein</fullName>
    </submittedName>
</protein>
<dbReference type="WBParaSite" id="Gr19_v10_g15955.t1">
    <property type="protein sequence ID" value="Gr19_v10_g15955.t1"/>
    <property type="gene ID" value="Gr19_v10_g15955"/>
</dbReference>
<accession>A0A914HET0</accession>
<sequence length="91" mass="10308">METEEFFLYEKLSAPRQSLAQIRVPAGQIPSVWKTFGALRVQGRSAGLNSAQRRQRAKENWEAKRKPLALPRAQLLEMSAEGQNAENNPEE</sequence>
<reference evidence="2" key="1">
    <citation type="submission" date="2022-11" db="UniProtKB">
        <authorList>
            <consortium name="WormBaseParasite"/>
        </authorList>
    </citation>
    <scope>IDENTIFICATION</scope>
</reference>
<name>A0A914HET0_GLORO</name>
<keyword evidence="1" id="KW-1185">Reference proteome</keyword>
<dbReference type="AlphaFoldDB" id="A0A914HET0"/>